<evidence type="ECO:0000259" key="3">
    <source>
        <dbReference type="SMART" id="SM00305"/>
    </source>
</evidence>
<accession>A0A9N8DL60</accession>
<dbReference type="SMART" id="SM00305">
    <property type="entry name" value="HintC"/>
    <property type="match status" value="1"/>
</dbReference>
<evidence type="ECO:0000313" key="4">
    <source>
        <dbReference type="EMBL" id="CAB9502565.1"/>
    </source>
</evidence>
<dbReference type="GO" id="GO:0016540">
    <property type="term" value="P:protein autoprocessing"/>
    <property type="evidence" value="ECO:0007669"/>
    <property type="project" value="InterPro"/>
</dbReference>
<dbReference type="PANTHER" id="PTHR11889">
    <property type="entry name" value="HEDGEHOG"/>
    <property type="match status" value="1"/>
</dbReference>
<keyword evidence="1" id="KW-0812">Transmembrane</keyword>
<organism evidence="4 5">
    <name type="scientific">Seminavis robusta</name>
    <dbReference type="NCBI Taxonomy" id="568900"/>
    <lineage>
        <taxon>Eukaryota</taxon>
        <taxon>Sar</taxon>
        <taxon>Stramenopiles</taxon>
        <taxon>Ochrophyta</taxon>
        <taxon>Bacillariophyta</taxon>
        <taxon>Bacillariophyceae</taxon>
        <taxon>Bacillariophycidae</taxon>
        <taxon>Naviculales</taxon>
        <taxon>Naviculaceae</taxon>
        <taxon>Seminavis</taxon>
    </lineage>
</organism>
<dbReference type="InterPro" id="IPR050387">
    <property type="entry name" value="Hedgehog_Signaling"/>
</dbReference>
<protein>
    <submittedName>
        <fullName evidence="4">HintC</fullName>
    </submittedName>
</protein>
<dbReference type="CDD" id="cd00081">
    <property type="entry name" value="Hint"/>
    <property type="match status" value="1"/>
</dbReference>
<sequence length="446" mass="49046">MMKILLPLVCLVLLATQPVKGEEPSEELSNEHFMKVMEGGPGSVHRQLAPVDKGCVQTGCNSNSDCGGFCRCNNRVGGDPISPCCSGSVSGGQDYCVTRQCDWLRDDHRNLQSGKLMPCDLGCGSDGDCHTPSICWKRKKGDDFPSCCTATQVHVLDRGMIDMRDLQVGDHVLTKQHQGSKEFDYQPVYGFAHKHPNKFAQFVQIHTTTTASNNHSSTPSLLELTKEHLVYVQDKPKPVRADTIQVGDILQGLSLTTGTTENTTTSQRQHVVTKISTIHQNGLYAPLTKAGNIVVANGIVASNYIALQQQRPSAETDEGYVELSSIGTVKWLHQVDVIHLWMSPFRLVCAWNPLKLGVCHSYNVEGLLPYASWGIQLVQFMDQQSLWAQLLVLMPLLMLLSVFMAFELALDAATGAPVAALVSLMLVFTVALLQRQQFTIRIQKLG</sequence>
<evidence type="ECO:0000256" key="2">
    <source>
        <dbReference type="SAM" id="SignalP"/>
    </source>
</evidence>
<proteinExistence type="predicted"/>
<keyword evidence="1" id="KW-0472">Membrane</keyword>
<dbReference type="PANTHER" id="PTHR11889:SF31">
    <property type="entry name" value="PROTEIN HEDGEHOG"/>
    <property type="match status" value="1"/>
</dbReference>
<feature type="domain" description="Hint" evidence="3">
    <location>
        <begin position="267"/>
        <end position="309"/>
    </location>
</feature>
<dbReference type="SUPFAM" id="SSF51294">
    <property type="entry name" value="Hedgehog/intein (Hint) domain"/>
    <property type="match status" value="1"/>
</dbReference>
<reference evidence="4" key="1">
    <citation type="submission" date="2020-06" db="EMBL/GenBank/DDBJ databases">
        <authorList>
            <consortium name="Plant Systems Biology data submission"/>
        </authorList>
    </citation>
    <scope>NUCLEOTIDE SEQUENCE</scope>
    <source>
        <strain evidence="4">D6</strain>
    </source>
</reference>
<feature type="signal peptide" evidence="2">
    <location>
        <begin position="1"/>
        <end position="21"/>
    </location>
</feature>
<gene>
    <name evidence="4" type="ORF">SEMRO_140_G065400.1</name>
</gene>
<feature type="transmembrane region" description="Helical" evidence="1">
    <location>
        <begin position="386"/>
        <end position="406"/>
    </location>
</feature>
<keyword evidence="2" id="KW-0732">Signal</keyword>
<dbReference type="EMBL" id="CAICTM010000139">
    <property type="protein sequence ID" value="CAB9502565.1"/>
    <property type="molecule type" value="Genomic_DNA"/>
</dbReference>
<keyword evidence="5" id="KW-1185">Reference proteome</keyword>
<keyword evidence="1" id="KW-1133">Transmembrane helix</keyword>
<dbReference type="InterPro" id="IPR036844">
    <property type="entry name" value="Hint_dom_sf"/>
</dbReference>
<comment type="caution">
    <text evidence="4">The sequence shown here is derived from an EMBL/GenBank/DDBJ whole genome shotgun (WGS) entry which is preliminary data.</text>
</comment>
<feature type="transmembrane region" description="Helical" evidence="1">
    <location>
        <begin position="413"/>
        <end position="433"/>
    </location>
</feature>
<dbReference type="AlphaFoldDB" id="A0A9N8DL60"/>
<evidence type="ECO:0000313" key="5">
    <source>
        <dbReference type="Proteomes" id="UP001153069"/>
    </source>
</evidence>
<dbReference type="Proteomes" id="UP001153069">
    <property type="component" value="Unassembled WGS sequence"/>
</dbReference>
<evidence type="ECO:0000256" key="1">
    <source>
        <dbReference type="SAM" id="Phobius"/>
    </source>
</evidence>
<dbReference type="Pfam" id="PF01079">
    <property type="entry name" value="Hint"/>
    <property type="match status" value="1"/>
</dbReference>
<feature type="chain" id="PRO_5040337458" evidence="2">
    <location>
        <begin position="22"/>
        <end position="446"/>
    </location>
</feature>
<dbReference type="OrthoDB" id="59517at2759"/>
<dbReference type="InterPro" id="IPR003586">
    <property type="entry name" value="Hint_dom_C"/>
</dbReference>
<dbReference type="Gene3D" id="2.170.16.10">
    <property type="entry name" value="Hedgehog/Intein (Hint) domain"/>
    <property type="match status" value="1"/>
</dbReference>
<name>A0A9N8DL60_9STRA</name>
<dbReference type="InterPro" id="IPR001767">
    <property type="entry name" value="Hedgehog_Hint"/>
</dbReference>